<proteinExistence type="predicted"/>
<dbReference type="Pfam" id="PF00010">
    <property type="entry name" value="HLH"/>
    <property type="match status" value="1"/>
</dbReference>
<dbReference type="InterPro" id="IPR036638">
    <property type="entry name" value="HLH_DNA-bd_sf"/>
</dbReference>
<dbReference type="Gene3D" id="3.30.450.20">
    <property type="entry name" value="PAS domain"/>
    <property type="match status" value="2"/>
</dbReference>
<evidence type="ECO:0008006" key="11">
    <source>
        <dbReference type="Google" id="ProtNLM"/>
    </source>
</evidence>
<organism evidence="9 10">
    <name type="scientific">Muraenolepis orangiensis</name>
    <name type="common">Patagonian moray cod</name>
    <dbReference type="NCBI Taxonomy" id="630683"/>
    <lineage>
        <taxon>Eukaryota</taxon>
        <taxon>Metazoa</taxon>
        <taxon>Chordata</taxon>
        <taxon>Craniata</taxon>
        <taxon>Vertebrata</taxon>
        <taxon>Euteleostomi</taxon>
        <taxon>Actinopterygii</taxon>
        <taxon>Neopterygii</taxon>
        <taxon>Teleostei</taxon>
        <taxon>Neoteleostei</taxon>
        <taxon>Acanthomorphata</taxon>
        <taxon>Zeiogadaria</taxon>
        <taxon>Gadariae</taxon>
        <taxon>Gadiformes</taxon>
        <taxon>Muraenolepidoidei</taxon>
        <taxon>Muraenolepididae</taxon>
        <taxon>Muraenolepis</taxon>
    </lineage>
</organism>
<evidence type="ECO:0000259" key="8">
    <source>
        <dbReference type="PROSITE" id="PS50888"/>
    </source>
</evidence>
<accession>A0A9Q0ERY1</accession>
<keyword evidence="2" id="KW-0805">Transcription regulation</keyword>
<dbReference type="PROSITE" id="PS50112">
    <property type="entry name" value="PAS"/>
    <property type="match status" value="1"/>
</dbReference>
<evidence type="ECO:0000256" key="1">
    <source>
        <dbReference type="ARBA" id="ARBA00022737"/>
    </source>
</evidence>
<evidence type="ECO:0000313" key="10">
    <source>
        <dbReference type="Proteomes" id="UP001148018"/>
    </source>
</evidence>
<dbReference type="SUPFAM" id="SSF47459">
    <property type="entry name" value="HLH, helix-loop-helix DNA-binding domain"/>
    <property type="match status" value="1"/>
</dbReference>
<evidence type="ECO:0000256" key="5">
    <source>
        <dbReference type="ARBA" id="ARBA00023242"/>
    </source>
</evidence>
<keyword evidence="3" id="KW-0238">DNA-binding</keyword>
<dbReference type="PRINTS" id="PR00785">
    <property type="entry name" value="NCTRNSLOCATR"/>
</dbReference>
<keyword evidence="1" id="KW-0677">Repeat</keyword>
<dbReference type="Gene3D" id="4.10.280.10">
    <property type="entry name" value="Helix-loop-helix DNA-binding domain"/>
    <property type="match status" value="1"/>
</dbReference>
<dbReference type="InterPro" id="IPR000014">
    <property type="entry name" value="PAS"/>
</dbReference>
<protein>
    <recommendedName>
        <fullName evidence="11">Aryl hydrocarbon receptor nuclear translocator-like protein 2</fullName>
    </recommendedName>
</protein>
<evidence type="ECO:0000256" key="3">
    <source>
        <dbReference type="ARBA" id="ARBA00023125"/>
    </source>
</evidence>
<feature type="domain" description="PAS" evidence="7">
    <location>
        <begin position="291"/>
        <end position="331"/>
    </location>
</feature>
<comment type="caution">
    <text evidence="9">The sequence shown here is derived from an EMBL/GenBank/DDBJ whole genome shotgun (WGS) entry which is preliminary data.</text>
</comment>
<dbReference type="InterPro" id="IPR001067">
    <property type="entry name" value="Nuc_translocat"/>
</dbReference>
<dbReference type="PROSITE" id="PS50888">
    <property type="entry name" value="BHLH"/>
    <property type="match status" value="1"/>
</dbReference>
<dbReference type="Pfam" id="PF14598">
    <property type="entry name" value="PAS_11"/>
    <property type="match status" value="1"/>
</dbReference>
<dbReference type="GO" id="GO:0005667">
    <property type="term" value="C:transcription regulator complex"/>
    <property type="evidence" value="ECO:0007669"/>
    <property type="project" value="InterPro"/>
</dbReference>
<keyword evidence="4" id="KW-0804">Transcription</keyword>
<dbReference type="Proteomes" id="UP001148018">
    <property type="component" value="Unassembled WGS sequence"/>
</dbReference>
<dbReference type="SMART" id="SM00091">
    <property type="entry name" value="PAS"/>
    <property type="match status" value="1"/>
</dbReference>
<dbReference type="AlphaFoldDB" id="A0A9Q0ERY1"/>
<keyword evidence="5" id="KW-0539">Nucleus</keyword>
<dbReference type="InterPro" id="IPR011598">
    <property type="entry name" value="bHLH_dom"/>
</dbReference>
<evidence type="ECO:0000256" key="4">
    <source>
        <dbReference type="ARBA" id="ARBA00023163"/>
    </source>
</evidence>
<dbReference type="InterPro" id="IPR035965">
    <property type="entry name" value="PAS-like_dom_sf"/>
</dbReference>
<gene>
    <name evidence="9" type="ORF">NHX12_020477</name>
</gene>
<name>A0A9Q0ERY1_9TELE</name>
<dbReference type="EMBL" id="JANIIK010000036">
    <property type="protein sequence ID" value="KAJ3612201.1"/>
    <property type="molecule type" value="Genomic_DNA"/>
</dbReference>
<dbReference type="SMART" id="SM00353">
    <property type="entry name" value="HLH"/>
    <property type="match status" value="1"/>
</dbReference>
<dbReference type="OrthoDB" id="71302at2759"/>
<sequence>MAAQDAGGSDLGIYGTAESDGAEEGDSQGEASWTPTSCTASVTASAAELPRKRKGEADCFQQEPHRQMEKRRRDKMNHLIEELAAMLPSSSAAPRKLDKLTVLRAAVQHLKALNAGTMSTFPDSSARKPSFLPEEDLKHMVLRLELRGQSLFHFLHPKDITKVKEQLSASEFPRERLVDARTGAKLQDGSPVAGACLSTGARRSFFCRMKHCVGSGNLDDKSSLPGTSKKKDSYRYCTVHCTGYMRRWPAGTADDEGPPAGRESSGLTCLPSPHTEVNVKPTEFVMRWAIDGKFTFVDQQATVVIGYLPQEVLGTSCYEYFHQDDLPHLAEKHRQEDPKRILPIMYSGAGKMIYSGSIGSQIANELIDAYSHAPFTPRTAHVHKVLGPNKFVAFERRCEPVRTAPRSGKISLAVPSQHPDYAPSPPGLDSDEAAMAVIMSLLESDSSMGQEPDFEDIHWPV</sequence>
<feature type="domain" description="BHLH" evidence="8">
    <location>
        <begin position="60"/>
        <end position="113"/>
    </location>
</feature>
<dbReference type="GO" id="GO:0046983">
    <property type="term" value="F:protein dimerization activity"/>
    <property type="evidence" value="ECO:0007669"/>
    <property type="project" value="InterPro"/>
</dbReference>
<dbReference type="InterPro" id="IPR050933">
    <property type="entry name" value="Circadian_TF"/>
</dbReference>
<evidence type="ECO:0000256" key="2">
    <source>
        <dbReference type="ARBA" id="ARBA00023015"/>
    </source>
</evidence>
<dbReference type="CDD" id="cd00130">
    <property type="entry name" value="PAS"/>
    <property type="match status" value="1"/>
</dbReference>
<evidence type="ECO:0000313" key="9">
    <source>
        <dbReference type="EMBL" id="KAJ3612201.1"/>
    </source>
</evidence>
<feature type="compositionally biased region" description="Low complexity" evidence="6">
    <location>
        <begin position="34"/>
        <end position="47"/>
    </location>
</feature>
<feature type="region of interest" description="Disordered" evidence="6">
    <location>
        <begin position="1"/>
        <end position="72"/>
    </location>
</feature>
<dbReference type="GO" id="GO:0005737">
    <property type="term" value="C:cytoplasm"/>
    <property type="evidence" value="ECO:0007669"/>
    <property type="project" value="InterPro"/>
</dbReference>
<feature type="region of interest" description="Disordered" evidence="6">
    <location>
        <begin position="250"/>
        <end position="273"/>
    </location>
</feature>
<keyword evidence="10" id="KW-1185">Reference proteome</keyword>
<reference evidence="9" key="1">
    <citation type="submission" date="2022-07" db="EMBL/GenBank/DDBJ databases">
        <title>Chromosome-level genome of Muraenolepis orangiensis.</title>
        <authorList>
            <person name="Kim J."/>
        </authorList>
    </citation>
    <scope>NUCLEOTIDE SEQUENCE</scope>
    <source>
        <strain evidence="9">KU_S4_2022</strain>
        <tissue evidence="9">Muscle</tissue>
    </source>
</reference>
<dbReference type="GO" id="GO:0005634">
    <property type="term" value="C:nucleus"/>
    <property type="evidence" value="ECO:0007669"/>
    <property type="project" value="InterPro"/>
</dbReference>
<dbReference type="GO" id="GO:0003677">
    <property type="term" value="F:DNA binding"/>
    <property type="evidence" value="ECO:0007669"/>
    <property type="project" value="UniProtKB-KW"/>
</dbReference>
<dbReference type="SUPFAM" id="SSF55785">
    <property type="entry name" value="PYP-like sensor domain (PAS domain)"/>
    <property type="match status" value="2"/>
</dbReference>
<evidence type="ECO:0000256" key="6">
    <source>
        <dbReference type="SAM" id="MobiDB-lite"/>
    </source>
</evidence>
<dbReference type="GO" id="GO:0003700">
    <property type="term" value="F:DNA-binding transcription factor activity"/>
    <property type="evidence" value="ECO:0007669"/>
    <property type="project" value="InterPro"/>
</dbReference>
<dbReference type="PANTHER" id="PTHR23042">
    <property type="entry name" value="CIRCADIAN PROTEIN CLOCK/ARNT/BMAL/PAS"/>
    <property type="match status" value="1"/>
</dbReference>
<evidence type="ECO:0000259" key="7">
    <source>
        <dbReference type="PROSITE" id="PS50112"/>
    </source>
</evidence>